<organism evidence="2 3">
    <name type="scientific">Scleroderma citrinum Foug A</name>
    <dbReference type="NCBI Taxonomy" id="1036808"/>
    <lineage>
        <taxon>Eukaryota</taxon>
        <taxon>Fungi</taxon>
        <taxon>Dikarya</taxon>
        <taxon>Basidiomycota</taxon>
        <taxon>Agaricomycotina</taxon>
        <taxon>Agaricomycetes</taxon>
        <taxon>Agaricomycetidae</taxon>
        <taxon>Boletales</taxon>
        <taxon>Sclerodermatineae</taxon>
        <taxon>Sclerodermataceae</taxon>
        <taxon>Scleroderma</taxon>
    </lineage>
</organism>
<dbReference type="Proteomes" id="UP000053989">
    <property type="component" value="Unassembled WGS sequence"/>
</dbReference>
<accession>A0A0C3D0M9</accession>
<proteinExistence type="predicted"/>
<reference evidence="3" key="2">
    <citation type="submission" date="2015-01" db="EMBL/GenBank/DDBJ databases">
        <title>Evolutionary Origins and Diversification of the Mycorrhizal Mutualists.</title>
        <authorList>
            <consortium name="DOE Joint Genome Institute"/>
            <consortium name="Mycorrhizal Genomics Consortium"/>
            <person name="Kohler A."/>
            <person name="Kuo A."/>
            <person name="Nagy L.G."/>
            <person name="Floudas D."/>
            <person name="Copeland A."/>
            <person name="Barry K.W."/>
            <person name="Cichocki N."/>
            <person name="Veneault-Fourrey C."/>
            <person name="LaButti K."/>
            <person name="Lindquist E.A."/>
            <person name="Lipzen A."/>
            <person name="Lundell T."/>
            <person name="Morin E."/>
            <person name="Murat C."/>
            <person name="Riley R."/>
            <person name="Ohm R."/>
            <person name="Sun H."/>
            <person name="Tunlid A."/>
            <person name="Henrissat B."/>
            <person name="Grigoriev I.V."/>
            <person name="Hibbett D.S."/>
            <person name="Martin F."/>
        </authorList>
    </citation>
    <scope>NUCLEOTIDE SEQUENCE [LARGE SCALE GENOMIC DNA]</scope>
    <source>
        <strain evidence="3">Foug A</strain>
    </source>
</reference>
<evidence type="ECO:0000256" key="1">
    <source>
        <dbReference type="SAM" id="Phobius"/>
    </source>
</evidence>
<keyword evidence="1" id="KW-1133">Transmembrane helix</keyword>
<gene>
    <name evidence="2" type="ORF">SCLCIDRAFT_34863</name>
</gene>
<keyword evidence="1" id="KW-0812">Transmembrane</keyword>
<sequence>MTHPSELLPYLEVFLLQLTTASLLVHVAICGPFSLLLPPSTLQDFLEPSSLFSPTLPALISGGVNDFEVLPEVVSVPAAPPLLWVLGKSSIKNTRVQYLL</sequence>
<evidence type="ECO:0000313" key="2">
    <source>
        <dbReference type="EMBL" id="KIM49964.1"/>
    </source>
</evidence>
<keyword evidence="1" id="KW-0472">Membrane</keyword>
<dbReference type="EMBL" id="KN822918">
    <property type="protein sequence ID" value="KIM49964.1"/>
    <property type="molecule type" value="Genomic_DNA"/>
</dbReference>
<name>A0A0C3D0M9_9AGAM</name>
<dbReference type="InParanoid" id="A0A0C3D0M9"/>
<dbReference type="AlphaFoldDB" id="A0A0C3D0M9"/>
<dbReference type="HOGENOM" id="CLU_2307736_0_0_1"/>
<keyword evidence="3" id="KW-1185">Reference proteome</keyword>
<reference evidence="2 3" key="1">
    <citation type="submission" date="2014-04" db="EMBL/GenBank/DDBJ databases">
        <authorList>
            <consortium name="DOE Joint Genome Institute"/>
            <person name="Kuo A."/>
            <person name="Kohler A."/>
            <person name="Nagy L.G."/>
            <person name="Floudas D."/>
            <person name="Copeland A."/>
            <person name="Barry K.W."/>
            <person name="Cichocki N."/>
            <person name="Veneault-Fourrey C."/>
            <person name="LaButti K."/>
            <person name="Lindquist E.A."/>
            <person name="Lipzen A."/>
            <person name="Lundell T."/>
            <person name="Morin E."/>
            <person name="Murat C."/>
            <person name="Sun H."/>
            <person name="Tunlid A."/>
            <person name="Henrissat B."/>
            <person name="Grigoriev I.V."/>
            <person name="Hibbett D.S."/>
            <person name="Martin F."/>
            <person name="Nordberg H.P."/>
            <person name="Cantor M.N."/>
            <person name="Hua S.X."/>
        </authorList>
    </citation>
    <scope>NUCLEOTIDE SEQUENCE [LARGE SCALE GENOMIC DNA]</scope>
    <source>
        <strain evidence="2 3">Foug A</strain>
    </source>
</reference>
<evidence type="ECO:0000313" key="3">
    <source>
        <dbReference type="Proteomes" id="UP000053989"/>
    </source>
</evidence>
<feature type="transmembrane region" description="Helical" evidence="1">
    <location>
        <begin position="14"/>
        <end position="37"/>
    </location>
</feature>
<protein>
    <submittedName>
        <fullName evidence="2">Uncharacterized protein</fullName>
    </submittedName>
</protein>